<comment type="caution">
    <text evidence="5">The sequence shown here is derived from an EMBL/GenBank/DDBJ whole genome shotgun (WGS) entry which is preliminary data.</text>
</comment>
<dbReference type="PANTHER" id="PTHR35089">
    <property type="entry name" value="CHAPERONE PROTEIN SKP"/>
    <property type="match status" value="1"/>
</dbReference>
<keyword evidence="6" id="KW-1185">Reference proteome</keyword>
<dbReference type="OrthoDB" id="1493259at2"/>
<dbReference type="RefSeq" id="WP_120275326.1">
    <property type="nucleotide sequence ID" value="NZ_RAPN01000005.1"/>
</dbReference>
<dbReference type="SUPFAM" id="SSF111384">
    <property type="entry name" value="OmpH-like"/>
    <property type="match status" value="1"/>
</dbReference>
<dbReference type="Proteomes" id="UP000283387">
    <property type="component" value="Unassembled WGS sequence"/>
</dbReference>
<organism evidence="5 6">
    <name type="scientific">Mangrovibacterium diazotrophicum</name>
    <dbReference type="NCBI Taxonomy" id="1261403"/>
    <lineage>
        <taxon>Bacteria</taxon>
        <taxon>Pseudomonadati</taxon>
        <taxon>Bacteroidota</taxon>
        <taxon>Bacteroidia</taxon>
        <taxon>Marinilabiliales</taxon>
        <taxon>Prolixibacteraceae</taxon>
        <taxon>Mangrovibacterium</taxon>
    </lineage>
</organism>
<gene>
    <name evidence="5" type="ORF">BC643_4326</name>
</gene>
<dbReference type="PANTHER" id="PTHR35089:SF1">
    <property type="entry name" value="CHAPERONE PROTEIN SKP"/>
    <property type="match status" value="1"/>
</dbReference>
<dbReference type="GO" id="GO:0051082">
    <property type="term" value="F:unfolded protein binding"/>
    <property type="evidence" value="ECO:0007669"/>
    <property type="project" value="InterPro"/>
</dbReference>
<keyword evidence="4" id="KW-1133">Transmembrane helix</keyword>
<reference evidence="5 6" key="1">
    <citation type="submission" date="2018-09" db="EMBL/GenBank/DDBJ databases">
        <title>Genomic Encyclopedia of Archaeal and Bacterial Type Strains, Phase II (KMG-II): from individual species to whole genera.</title>
        <authorList>
            <person name="Goeker M."/>
        </authorList>
    </citation>
    <scope>NUCLEOTIDE SEQUENCE [LARGE SCALE GENOMIC DNA]</scope>
    <source>
        <strain evidence="5 6">DSM 27148</strain>
    </source>
</reference>
<dbReference type="InterPro" id="IPR005632">
    <property type="entry name" value="Chaperone_Skp"/>
</dbReference>
<dbReference type="EMBL" id="RAPN01000005">
    <property type="protein sequence ID" value="RKD86010.1"/>
    <property type="molecule type" value="Genomic_DNA"/>
</dbReference>
<sequence length="198" mass="22444">MKNSSLILNIVLVVAVIVIYVLHFTSGKSAASGDVLVEGPAQLTDLKIAYVKVDSLIVNYDLAQQLHDEFTKNQEAYTKEYATRRSKFEEQAAAFQEKLQRGGFLTEERAVQERDRLVNEEQEILKLDQELSSKLAEMQNANNQQLVDSLMAYLKDFNKTKKYAYIFNSSGILIGDDAHNITKEVLEAMNKQYAKEAK</sequence>
<name>A0A419VV27_9BACT</name>
<evidence type="ECO:0000313" key="6">
    <source>
        <dbReference type="Proteomes" id="UP000283387"/>
    </source>
</evidence>
<keyword evidence="4" id="KW-0472">Membrane</keyword>
<comment type="similarity">
    <text evidence="1">Belongs to the Skp family.</text>
</comment>
<evidence type="ECO:0000256" key="3">
    <source>
        <dbReference type="SAM" id="Coils"/>
    </source>
</evidence>
<dbReference type="AlphaFoldDB" id="A0A419VV27"/>
<feature type="transmembrane region" description="Helical" evidence="4">
    <location>
        <begin position="6"/>
        <end position="24"/>
    </location>
</feature>
<dbReference type="InterPro" id="IPR024930">
    <property type="entry name" value="Skp_dom_sf"/>
</dbReference>
<dbReference type="SMART" id="SM00935">
    <property type="entry name" value="OmpH"/>
    <property type="match status" value="1"/>
</dbReference>
<keyword evidence="4" id="KW-0812">Transmembrane</keyword>
<evidence type="ECO:0000313" key="5">
    <source>
        <dbReference type="EMBL" id="RKD86010.1"/>
    </source>
</evidence>
<dbReference type="Pfam" id="PF03938">
    <property type="entry name" value="OmpH"/>
    <property type="match status" value="1"/>
</dbReference>
<dbReference type="GO" id="GO:0050821">
    <property type="term" value="P:protein stabilization"/>
    <property type="evidence" value="ECO:0007669"/>
    <property type="project" value="TreeGrafter"/>
</dbReference>
<keyword evidence="3" id="KW-0175">Coiled coil</keyword>
<feature type="coiled-coil region" evidence="3">
    <location>
        <begin position="110"/>
        <end position="144"/>
    </location>
</feature>
<dbReference type="Gene3D" id="3.30.910.20">
    <property type="entry name" value="Skp domain"/>
    <property type="match status" value="1"/>
</dbReference>
<accession>A0A419VV27</accession>
<evidence type="ECO:0000256" key="4">
    <source>
        <dbReference type="SAM" id="Phobius"/>
    </source>
</evidence>
<protein>
    <submittedName>
        <fullName evidence="5">Periplasmic chaperone for outer membrane proteins Skp</fullName>
    </submittedName>
</protein>
<proteinExistence type="inferred from homology"/>
<evidence type="ECO:0000256" key="2">
    <source>
        <dbReference type="ARBA" id="ARBA00022729"/>
    </source>
</evidence>
<dbReference type="GO" id="GO:0005829">
    <property type="term" value="C:cytosol"/>
    <property type="evidence" value="ECO:0007669"/>
    <property type="project" value="TreeGrafter"/>
</dbReference>
<keyword evidence="2" id="KW-0732">Signal</keyword>
<evidence type="ECO:0000256" key="1">
    <source>
        <dbReference type="ARBA" id="ARBA00009091"/>
    </source>
</evidence>